<dbReference type="InterPro" id="IPR005821">
    <property type="entry name" value="Ion_trans_dom"/>
</dbReference>
<dbReference type="AlphaFoldDB" id="A0A381YQQ5"/>
<evidence type="ECO:0000256" key="8">
    <source>
        <dbReference type="ARBA" id="ARBA00023065"/>
    </source>
</evidence>
<feature type="transmembrane region" description="Helical" evidence="11">
    <location>
        <begin position="27"/>
        <end position="48"/>
    </location>
</feature>
<dbReference type="GO" id="GO:0008076">
    <property type="term" value="C:voltage-gated potassium channel complex"/>
    <property type="evidence" value="ECO:0007669"/>
    <property type="project" value="InterPro"/>
</dbReference>
<dbReference type="SUPFAM" id="SSF81324">
    <property type="entry name" value="Voltage-gated potassium channels"/>
    <property type="match status" value="1"/>
</dbReference>
<keyword evidence="3" id="KW-0633">Potassium transport</keyword>
<organism evidence="13">
    <name type="scientific">marine metagenome</name>
    <dbReference type="NCBI Taxonomy" id="408172"/>
    <lineage>
        <taxon>unclassified sequences</taxon>
        <taxon>metagenomes</taxon>
        <taxon>ecological metagenomes</taxon>
    </lineage>
</organism>
<keyword evidence="2" id="KW-0813">Transport</keyword>
<evidence type="ECO:0000259" key="12">
    <source>
        <dbReference type="Pfam" id="PF00520"/>
    </source>
</evidence>
<comment type="subcellular location">
    <subcellularLocation>
        <location evidence="1">Membrane</location>
        <topology evidence="1">Multi-pass membrane protein</topology>
    </subcellularLocation>
</comment>
<dbReference type="EMBL" id="UINC01018711">
    <property type="protein sequence ID" value="SVA78837.1"/>
    <property type="molecule type" value="Genomic_DNA"/>
</dbReference>
<keyword evidence="7 11" id="KW-1133">Transmembrane helix</keyword>
<gene>
    <name evidence="13" type="ORF">METZ01_LOCUS131691</name>
</gene>
<keyword evidence="5" id="KW-0631">Potassium channel</keyword>
<evidence type="ECO:0000256" key="7">
    <source>
        <dbReference type="ARBA" id="ARBA00022989"/>
    </source>
</evidence>
<name>A0A381YQQ5_9ZZZZ</name>
<keyword evidence="4 11" id="KW-0812">Transmembrane</keyword>
<feature type="transmembrane region" description="Helical" evidence="11">
    <location>
        <begin position="154"/>
        <end position="175"/>
    </location>
</feature>
<sequence>MNSLSKYLFEHLHFGIEEKDFTFMEKVIFLLIVVNCLIVIIESESFIYQKYQYFFDTVRLTFGTLFTIEYISRLIAVGQIKQFSGIKGRVRYIFTIWAIIDLLAILPLFLAGLNEGFLFRLLRAIRLFGLIRFGRFSVAIHNVTSAILERRSELIFSLFISITLLFISSTVLYVVEGGHQPEAFGSILRSVWWAAAALTTVGYGDVYPITPTGKFFAILSAFFSIGIVALPAGILAGAFTEKFSKK</sequence>
<keyword evidence="8" id="KW-0406">Ion transport</keyword>
<protein>
    <recommendedName>
        <fullName evidence="12">Ion transport domain-containing protein</fullName>
    </recommendedName>
</protein>
<dbReference type="PANTHER" id="PTHR11537:SF254">
    <property type="entry name" value="POTASSIUM VOLTAGE-GATED CHANNEL PROTEIN SHAB"/>
    <property type="match status" value="1"/>
</dbReference>
<evidence type="ECO:0000256" key="6">
    <source>
        <dbReference type="ARBA" id="ARBA00022958"/>
    </source>
</evidence>
<dbReference type="PRINTS" id="PR00169">
    <property type="entry name" value="KCHANNEL"/>
</dbReference>
<dbReference type="GO" id="GO:0001508">
    <property type="term" value="P:action potential"/>
    <property type="evidence" value="ECO:0007669"/>
    <property type="project" value="TreeGrafter"/>
</dbReference>
<evidence type="ECO:0000313" key="13">
    <source>
        <dbReference type="EMBL" id="SVA78837.1"/>
    </source>
</evidence>
<dbReference type="Gene3D" id="1.10.287.70">
    <property type="match status" value="1"/>
</dbReference>
<evidence type="ECO:0000256" key="9">
    <source>
        <dbReference type="ARBA" id="ARBA00023136"/>
    </source>
</evidence>
<feature type="transmembrane region" description="Helical" evidence="11">
    <location>
        <begin position="92"/>
        <end position="113"/>
    </location>
</feature>
<feature type="domain" description="Ion transport" evidence="12">
    <location>
        <begin position="23"/>
        <end position="242"/>
    </location>
</feature>
<keyword evidence="6" id="KW-0630">Potassium</keyword>
<feature type="transmembrane region" description="Helical" evidence="11">
    <location>
        <begin position="187"/>
        <end position="209"/>
    </location>
</feature>
<dbReference type="GO" id="GO:0005249">
    <property type="term" value="F:voltage-gated potassium channel activity"/>
    <property type="evidence" value="ECO:0007669"/>
    <property type="project" value="InterPro"/>
</dbReference>
<evidence type="ECO:0000256" key="5">
    <source>
        <dbReference type="ARBA" id="ARBA00022826"/>
    </source>
</evidence>
<dbReference type="InterPro" id="IPR028325">
    <property type="entry name" value="VG_K_chnl"/>
</dbReference>
<keyword evidence="9 11" id="KW-0472">Membrane</keyword>
<keyword evidence="10" id="KW-0407">Ion channel</keyword>
<evidence type="ECO:0000256" key="3">
    <source>
        <dbReference type="ARBA" id="ARBA00022538"/>
    </source>
</evidence>
<reference evidence="13" key="1">
    <citation type="submission" date="2018-05" db="EMBL/GenBank/DDBJ databases">
        <authorList>
            <person name="Lanie J.A."/>
            <person name="Ng W.-L."/>
            <person name="Kazmierczak K.M."/>
            <person name="Andrzejewski T.M."/>
            <person name="Davidsen T.M."/>
            <person name="Wayne K.J."/>
            <person name="Tettelin H."/>
            <person name="Glass J.I."/>
            <person name="Rusch D."/>
            <person name="Podicherti R."/>
            <person name="Tsui H.-C.T."/>
            <person name="Winkler M.E."/>
        </authorList>
    </citation>
    <scope>NUCLEOTIDE SEQUENCE</scope>
</reference>
<proteinExistence type="predicted"/>
<dbReference type="Pfam" id="PF00520">
    <property type="entry name" value="Ion_trans"/>
    <property type="match status" value="1"/>
</dbReference>
<feature type="transmembrane region" description="Helical" evidence="11">
    <location>
        <begin position="60"/>
        <end position="80"/>
    </location>
</feature>
<evidence type="ECO:0000256" key="2">
    <source>
        <dbReference type="ARBA" id="ARBA00022448"/>
    </source>
</evidence>
<evidence type="ECO:0000256" key="4">
    <source>
        <dbReference type="ARBA" id="ARBA00022692"/>
    </source>
</evidence>
<evidence type="ECO:0000256" key="1">
    <source>
        <dbReference type="ARBA" id="ARBA00004141"/>
    </source>
</evidence>
<evidence type="ECO:0000256" key="11">
    <source>
        <dbReference type="SAM" id="Phobius"/>
    </source>
</evidence>
<accession>A0A381YQQ5</accession>
<feature type="transmembrane region" description="Helical" evidence="11">
    <location>
        <begin position="215"/>
        <end position="239"/>
    </location>
</feature>
<dbReference type="PANTHER" id="PTHR11537">
    <property type="entry name" value="VOLTAGE-GATED POTASSIUM CHANNEL"/>
    <property type="match status" value="1"/>
</dbReference>
<evidence type="ECO:0000256" key="10">
    <source>
        <dbReference type="ARBA" id="ARBA00023303"/>
    </source>
</evidence>